<keyword evidence="6 13" id="KW-0812">Transmembrane</keyword>
<organism evidence="16 17">
    <name type="scientific">Massilia arenae</name>
    <dbReference type="NCBI Taxonomy" id="2603288"/>
    <lineage>
        <taxon>Bacteria</taxon>
        <taxon>Pseudomonadati</taxon>
        <taxon>Pseudomonadota</taxon>
        <taxon>Betaproteobacteria</taxon>
        <taxon>Burkholderiales</taxon>
        <taxon>Oxalobacteraceae</taxon>
        <taxon>Telluria group</taxon>
        <taxon>Massilia</taxon>
    </lineage>
</organism>
<evidence type="ECO:0000313" key="16">
    <source>
        <dbReference type="EMBL" id="TXG01091.1"/>
    </source>
</evidence>
<evidence type="ECO:0000259" key="15">
    <source>
        <dbReference type="PROSITE" id="PS50885"/>
    </source>
</evidence>
<dbReference type="Pfam" id="PF00672">
    <property type="entry name" value="HAMP"/>
    <property type="match status" value="1"/>
</dbReference>
<proteinExistence type="inferred from homology"/>
<name>A0A5C7FWZ7_9BURK</name>
<keyword evidence="12" id="KW-0175">Coiled coil</keyword>
<evidence type="ECO:0000256" key="13">
    <source>
        <dbReference type="SAM" id="Phobius"/>
    </source>
</evidence>
<evidence type="ECO:0000256" key="4">
    <source>
        <dbReference type="ARBA" id="ARBA00022500"/>
    </source>
</evidence>
<feature type="transmembrane region" description="Helical" evidence="13">
    <location>
        <begin position="187"/>
        <end position="211"/>
    </location>
</feature>
<dbReference type="GO" id="GO:0006935">
    <property type="term" value="P:chemotaxis"/>
    <property type="evidence" value="ECO:0007669"/>
    <property type="project" value="UniProtKB-KW"/>
</dbReference>
<dbReference type="GO" id="GO:0005886">
    <property type="term" value="C:plasma membrane"/>
    <property type="evidence" value="ECO:0007669"/>
    <property type="project" value="UniProtKB-SubCell"/>
</dbReference>
<dbReference type="InterPro" id="IPR003122">
    <property type="entry name" value="Tar_rcpt_lig-bd"/>
</dbReference>
<evidence type="ECO:0000256" key="2">
    <source>
        <dbReference type="ARBA" id="ARBA00022475"/>
    </source>
</evidence>
<dbReference type="SMART" id="SM00304">
    <property type="entry name" value="HAMP"/>
    <property type="match status" value="1"/>
</dbReference>
<reference evidence="16 17" key="1">
    <citation type="submission" date="2019-08" db="EMBL/GenBank/DDBJ databases">
        <title>Massilia golmudensis sp. nov., isolated from sand in the Qinghai-Tibetan Plateau.</title>
        <authorList>
            <person name="Zhang B."/>
        </authorList>
    </citation>
    <scope>NUCLEOTIDE SEQUENCE [LARGE SCALE GENOMIC DNA]</scope>
    <source>
        <strain evidence="16 17">GEM5</strain>
    </source>
</reference>
<keyword evidence="2" id="KW-1003">Cell membrane</keyword>
<dbReference type="Proteomes" id="UP000321413">
    <property type="component" value="Unassembled WGS sequence"/>
</dbReference>
<keyword evidence="9 11" id="KW-0807">Transducer</keyword>
<dbReference type="PANTHER" id="PTHR43531:SF14">
    <property type="entry name" value="METHYL-ACCEPTING CHEMOTAXIS PROTEIN I-RELATED"/>
    <property type="match status" value="1"/>
</dbReference>
<dbReference type="GO" id="GO:0007165">
    <property type="term" value="P:signal transduction"/>
    <property type="evidence" value="ECO:0007669"/>
    <property type="project" value="UniProtKB-KW"/>
</dbReference>
<dbReference type="RefSeq" id="WP_147933694.1">
    <property type="nucleotide sequence ID" value="NZ_VPFD01000004.1"/>
</dbReference>
<dbReference type="SUPFAM" id="SSF58104">
    <property type="entry name" value="Methyl-accepting chemotaxis protein (MCP) signaling domain"/>
    <property type="match status" value="1"/>
</dbReference>
<dbReference type="Gene3D" id="1.10.287.950">
    <property type="entry name" value="Methyl-accepting chemotaxis protein"/>
    <property type="match status" value="1"/>
</dbReference>
<dbReference type="PANTHER" id="PTHR43531">
    <property type="entry name" value="PROTEIN ICFG"/>
    <property type="match status" value="1"/>
</dbReference>
<dbReference type="Pfam" id="PF00015">
    <property type="entry name" value="MCPsignal"/>
    <property type="match status" value="1"/>
</dbReference>
<evidence type="ECO:0000256" key="12">
    <source>
        <dbReference type="SAM" id="Coils"/>
    </source>
</evidence>
<evidence type="ECO:0000256" key="10">
    <source>
        <dbReference type="ARBA" id="ARBA00029447"/>
    </source>
</evidence>
<dbReference type="SMART" id="SM00283">
    <property type="entry name" value="MA"/>
    <property type="match status" value="1"/>
</dbReference>
<evidence type="ECO:0000256" key="1">
    <source>
        <dbReference type="ARBA" id="ARBA00004429"/>
    </source>
</evidence>
<dbReference type="EMBL" id="VPFD01000004">
    <property type="protein sequence ID" value="TXG01091.1"/>
    <property type="molecule type" value="Genomic_DNA"/>
</dbReference>
<dbReference type="InterPro" id="IPR051310">
    <property type="entry name" value="MCP_chemotaxis"/>
</dbReference>
<comment type="caution">
    <text evidence="16">The sequence shown here is derived from an EMBL/GenBank/DDBJ whole genome shotgun (WGS) entry which is preliminary data.</text>
</comment>
<sequence>MLFKLTLRIRLIATMAMLGFLITAVGLLGIYGMREDHGTLEQVYSNQLASSIAINNSKNFLNRARFGLDRAVFHPDAADVGKTLSRAKGFIDDSNKEWQRYLALPRDGEEAELAKTLEVERNRYINDGMLALATAVEQMNVERIEALSMKEMTALYGTFDKASVALDDYQLSTAKQGYDESGRLFDVLMWVSGASVVLGVLLAAVSSWLLLRAIMRPLDHALGHFDAMAHGDLSTRVVVDRDDEMGALLKGLATMQQQLAATVRSVRDSSMSIASASSEIAAGNMNLSSRTEAQASGLEETASSLEELTTTVQHNADNVRQANNVARTASEVAVRGGQLVSEVVQTMGAIDASSKRIVDIISTIDGIAFQTNILALNAAVEAARAGEQGRGFAVVAGEVRNLAQRSAAAAKEIKELISTSVSNVEAGTALVDSAGTTMDEIVASVTRVSDIMAEILAAGEEQTAGIQQINEAVSHMDQATQQNAALVEEAAAATGALQDQAHALQQMVGVFKVDAQAGVANQAQAPVRSRAGHERMALAA</sequence>
<feature type="coiled-coil region" evidence="12">
    <location>
        <begin position="469"/>
        <end position="496"/>
    </location>
</feature>
<keyword evidence="3" id="KW-0488">Methylation</keyword>
<dbReference type="PRINTS" id="PR00260">
    <property type="entry name" value="CHEMTRNSDUCR"/>
</dbReference>
<dbReference type="PROSITE" id="PS50885">
    <property type="entry name" value="HAMP"/>
    <property type="match status" value="1"/>
</dbReference>
<keyword evidence="4" id="KW-0145">Chemotaxis</keyword>
<evidence type="ECO:0000256" key="6">
    <source>
        <dbReference type="ARBA" id="ARBA00022692"/>
    </source>
</evidence>
<keyword evidence="7 13" id="KW-1133">Transmembrane helix</keyword>
<feature type="domain" description="HAMP" evidence="15">
    <location>
        <begin position="212"/>
        <end position="264"/>
    </location>
</feature>
<feature type="domain" description="Methyl-accepting transducer" evidence="14">
    <location>
        <begin position="269"/>
        <end position="498"/>
    </location>
</feature>
<protein>
    <submittedName>
        <fullName evidence="16">HAMP domain-containing protein</fullName>
    </submittedName>
</protein>
<keyword evidence="17" id="KW-1185">Reference proteome</keyword>
<comment type="similarity">
    <text evidence="10">Belongs to the methyl-accepting chemotaxis (MCP) protein family.</text>
</comment>
<evidence type="ECO:0000256" key="5">
    <source>
        <dbReference type="ARBA" id="ARBA00022519"/>
    </source>
</evidence>
<dbReference type="AlphaFoldDB" id="A0A5C7FWZ7"/>
<evidence type="ECO:0000256" key="3">
    <source>
        <dbReference type="ARBA" id="ARBA00022481"/>
    </source>
</evidence>
<dbReference type="CDD" id="cd06225">
    <property type="entry name" value="HAMP"/>
    <property type="match status" value="1"/>
</dbReference>
<dbReference type="InterPro" id="IPR004090">
    <property type="entry name" value="Chemotax_Me-accpt_rcpt"/>
</dbReference>
<evidence type="ECO:0000256" key="8">
    <source>
        <dbReference type="ARBA" id="ARBA00023136"/>
    </source>
</evidence>
<evidence type="ECO:0000256" key="7">
    <source>
        <dbReference type="ARBA" id="ARBA00022989"/>
    </source>
</evidence>
<dbReference type="Gene3D" id="1.20.120.30">
    <property type="entry name" value="Aspartate receptor, ligand-binding domain"/>
    <property type="match status" value="1"/>
</dbReference>
<evidence type="ECO:0000256" key="11">
    <source>
        <dbReference type="PROSITE-ProRule" id="PRU00284"/>
    </source>
</evidence>
<dbReference type="GO" id="GO:0004888">
    <property type="term" value="F:transmembrane signaling receptor activity"/>
    <property type="evidence" value="ECO:0007669"/>
    <property type="project" value="InterPro"/>
</dbReference>
<comment type="subcellular location">
    <subcellularLocation>
        <location evidence="1">Cell inner membrane</location>
        <topology evidence="1">Multi-pass membrane protein</topology>
    </subcellularLocation>
</comment>
<keyword evidence="8 13" id="KW-0472">Membrane</keyword>
<dbReference type="InterPro" id="IPR003660">
    <property type="entry name" value="HAMP_dom"/>
</dbReference>
<dbReference type="InterPro" id="IPR004089">
    <property type="entry name" value="MCPsignal_dom"/>
</dbReference>
<dbReference type="CDD" id="cd11386">
    <property type="entry name" value="MCP_signal"/>
    <property type="match status" value="1"/>
</dbReference>
<dbReference type="InterPro" id="IPR035440">
    <property type="entry name" value="4HB_MCP_dom_sf"/>
</dbReference>
<keyword evidence="5" id="KW-0997">Cell inner membrane</keyword>
<evidence type="ECO:0000256" key="9">
    <source>
        <dbReference type="ARBA" id="ARBA00023224"/>
    </source>
</evidence>
<evidence type="ECO:0000313" key="17">
    <source>
        <dbReference type="Proteomes" id="UP000321413"/>
    </source>
</evidence>
<dbReference type="FunFam" id="1.10.287.950:FF:000001">
    <property type="entry name" value="Methyl-accepting chemotaxis sensory transducer"/>
    <property type="match status" value="1"/>
</dbReference>
<evidence type="ECO:0000259" key="14">
    <source>
        <dbReference type="PROSITE" id="PS50111"/>
    </source>
</evidence>
<dbReference type="SUPFAM" id="SSF47170">
    <property type="entry name" value="Aspartate receptor, ligand-binding domain"/>
    <property type="match status" value="1"/>
</dbReference>
<feature type="transmembrane region" description="Helical" evidence="13">
    <location>
        <begin position="12"/>
        <end position="33"/>
    </location>
</feature>
<accession>A0A5C7FWZ7</accession>
<gene>
    <name evidence="16" type="ORF">FVD38_04355</name>
</gene>
<dbReference type="PROSITE" id="PS50111">
    <property type="entry name" value="CHEMOTAXIS_TRANSDUC_2"/>
    <property type="match status" value="1"/>
</dbReference>
<dbReference type="Pfam" id="PF02203">
    <property type="entry name" value="TarH"/>
    <property type="match status" value="1"/>
</dbReference>